<gene>
    <name evidence="2" type="ORF">EB812_07680</name>
</gene>
<dbReference type="RefSeq" id="WP_118229745.1">
    <property type="nucleotide sequence ID" value="NZ_JAQDZC010000014.1"/>
</dbReference>
<evidence type="ECO:0000313" key="3">
    <source>
        <dbReference type="Proteomes" id="UP000292919"/>
    </source>
</evidence>
<dbReference type="Proteomes" id="UP000292919">
    <property type="component" value="Unassembled WGS sequence"/>
</dbReference>
<dbReference type="InterPro" id="IPR057447">
    <property type="entry name" value="Bbp19-like_phage"/>
</dbReference>
<evidence type="ECO:0000259" key="1">
    <source>
        <dbReference type="Pfam" id="PF25181"/>
    </source>
</evidence>
<protein>
    <recommendedName>
        <fullName evidence="1">Bbp19-like phage domain-containing protein</fullName>
    </recommendedName>
</protein>
<reference evidence="2 3" key="1">
    <citation type="submission" date="2018-12" db="EMBL/GenBank/DDBJ databases">
        <title>First genome draft of Desulfovibrio legallis sp. nov.</title>
        <authorList>
            <person name="Ben Dhia O."/>
            <person name="Najjari A."/>
            <person name="Ferjani R."/>
            <person name="Fhoula I."/>
            <person name="Fardeau M.-L."/>
            <person name="Boudabbous A."/>
            <person name="Ouzari H.I."/>
        </authorList>
    </citation>
    <scope>NUCLEOTIDE SEQUENCE [LARGE SCALE GENOMIC DNA]</scope>
    <source>
        <strain evidence="2 3">H1T</strain>
    </source>
</reference>
<name>A0A6H3F829_9BACT</name>
<proteinExistence type="predicted"/>
<comment type="caution">
    <text evidence="2">The sequence shown here is derived from an EMBL/GenBank/DDBJ whole genome shotgun (WGS) entry which is preliminary data.</text>
</comment>
<sequence length="114" mass="13044">MDAFAPYEQAEKRQKLAQSRVLQAEAALREALTGLMAHPQGRLLLRWLLEECRCFSALNLEDAPPGADALRLGFTEGRRYVGARLLRLLRRADPEYLPRLLNPQEDEDHEPDHP</sequence>
<dbReference type="AlphaFoldDB" id="A0A6H3F829"/>
<accession>A0A6H3F829</accession>
<evidence type="ECO:0000313" key="2">
    <source>
        <dbReference type="EMBL" id="TBH79469.1"/>
    </source>
</evidence>
<organism evidence="2 3">
    <name type="scientific">Desulfovibrio legallii</name>
    <dbReference type="NCBI Taxonomy" id="571438"/>
    <lineage>
        <taxon>Bacteria</taxon>
        <taxon>Pseudomonadati</taxon>
        <taxon>Thermodesulfobacteriota</taxon>
        <taxon>Desulfovibrionia</taxon>
        <taxon>Desulfovibrionales</taxon>
        <taxon>Desulfovibrionaceae</taxon>
        <taxon>Desulfovibrio</taxon>
    </lineage>
</organism>
<dbReference type="EMBL" id="SIXC01000008">
    <property type="protein sequence ID" value="TBH79469.1"/>
    <property type="molecule type" value="Genomic_DNA"/>
</dbReference>
<feature type="domain" description="Bbp19-like phage" evidence="1">
    <location>
        <begin position="35"/>
        <end position="101"/>
    </location>
</feature>
<keyword evidence="3" id="KW-1185">Reference proteome</keyword>
<dbReference type="Pfam" id="PF25181">
    <property type="entry name" value="Phage_Bbp19"/>
    <property type="match status" value="1"/>
</dbReference>